<feature type="signal peptide" evidence="2">
    <location>
        <begin position="1"/>
        <end position="22"/>
    </location>
</feature>
<dbReference type="Pfam" id="PF13416">
    <property type="entry name" value="SBP_bac_8"/>
    <property type="match status" value="1"/>
</dbReference>
<evidence type="ECO:0000313" key="4">
    <source>
        <dbReference type="Proteomes" id="UP000643810"/>
    </source>
</evidence>
<dbReference type="RefSeq" id="WP_118280561.1">
    <property type="nucleotide sequence ID" value="NZ_JACOPG010000002.1"/>
</dbReference>
<evidence type="ECO:0000256" key="1">
    <source>
        <dbReference type="SAM" id="MobiDB-lite"/>
    </source>
</evidence>
<keyword evidence="4" id="KW-1185">Reference proteome</keyword>
<protein>
    <submittedName>
        <fullName evidence="3">Extracellular solute-binding protein</fullName>
    </submittedName>
</protein>
<evidence type="ECO:0000256" key="2">
    <source>
        <dbReference type="SAM" id="SignalP"/>
    </source>
</evidence>
<organism evidence="3 4">
    <name type="scientific">Roseburia lenta</name>
    <dbReference type="NCBI Taxonomy" id="2763061"/>
    <lineage>
        <taxon>Bacteria</taxon>
        <taxon>Bacillati</taxon>
        <taxon>Bacillota</taxon>
        <taxon>Clostridia</taxon>
        <taxon>Lachnospirales</taxon>
        <taxon>Lachnospiraceae</taxon>
        <taxon>Roseburia</taxon>
    </lineage>
</organism>
<dbReference type="PANTHER" id="PTHR43649">
    <property type="entry name" value="ARABINOSE-BINDING PROTEIN-RELATED"/>
    <property type="match status" value="1"/>
</dbReference>
<dbReference type="InterPro" id="IPR050490">
    <property type="entry name" value="Bact_solute-bd_prot1"/>
</dbReference>
<feature type="chain" id="PRO_5046264683" evidence="2">
    <location>
        <begin position="23"/>
        <end position="450"/>
    </location>
</feature>
<accession>A0ABR7GFS7</accession>
<dbReference type="Gene3D" id="3.40.190.10">
    <property type="entry name" value="Periplasmic binding protein-like II"/>
    <property type="match status" value="1"/>
</dbReference>
<proteinExistence type="predicted"/>
<comment type="caution">
    <text evidence="3">The sequence shown here is derived from an EMBL/GenBank/DDBJ whole genome shotgun (WGS) entry which is preliminary data.</text>
</comment>
<dbReference type="InterPro" id="IPR006059">
    <property type="entry name" value="SBP"/>
</dbReference>
<name>A0ABR7GFS7_9FIRM</name>
<dbReference type="PANTHER" id="PTHR43649:SF32">
    <property type="entry name" value="SUGAR BINDING SECRETED PROTEIN"/>
    <property type="match status" value="1"/>
</dbReference>
<sequence length="450" mass="49192">MKKKVVSLLLVGVLAMSTFVGCGSKGSSDATSDDSSSDDSSAAAMYTSDDENTLTVAAWDASFNIPAIEAAAEAYKEKNPDAKIEIIEQSQSKDIENAVTTAAEAGDYSNLPDIVLFQDHYIQQYQANYPDAWQDVDDADIDWSDFGSEKLSFSTIDGKHYGVPVDNGTVVFAYRVDLLQECGYTLDDVTGITWDKFIEIGEQVYNKTGKYLLSMDGSGNDLPYMMLQAEGVSQFKDGKANLVGNETLEKILDVIERMQEKNVLLLENDWDGYTNDIQKDKVAGVMNGNWIIPTIEKVDENSGKWEITSMPTLSGEEGYASNGGSSLYITANCKGDKVDLAKDFLAYTFGGGEGAIDTYDNALRNGGVITTCISAGKSDVYQEGVAYFNDQPIYAKIVEMGANVKTVEQSDYHYTLREKLSAAITNIHNGTSIKDAIQQTQDDIDFAMEE</sequence>
<dbReference type="EMBL" id="JACOPG010000002">
    <property type="protein sequence ID" value="MBC5686310.1"/>
    <property type="molecule type" value="Genomic_DNA"/>
</dbReference>
<dbReference type="SUPFAM" id="SSF53850">
    <property type="entry name" value="Periplasmic binding protein-like II"/>
    <property type="match status" value="1"/>
</dbReference>
<dbReference type="Proteomes" id="UP000643810">
    <property type="component" value="Unassembled WGS sequence"/>
</dbReference>
<evidence type="ECO:0000313" key="3">
    <source>
        <dbReference type="EMBL" id="MBC5686310.1"/>
    </source>
</evidence>
<reference evidence="3 4" key="1">
    <citation type="submission" date="2020-08" db="EMBL/GenBank/DDBJ databases">
        <title>Genome public.</title>
        <authorList>
            <person name="Liu C."/>
            <person name="Sun Q."/>
        </authorList>
    </citation>
    <scope>NUCLEOTIDE SEQUENCE [LARGE SCALE GENOMIC DNA]</scope>
    <source>
        <strain evidence="3 4">NSJ-9</strain>
    </source>
</reference>
<dbReference type="PROSITE" id="PS51257">
    <property type="entry name" value="PROKAR_LIPOPROTEIN"/>
    <property type="match status" value="1"/>
</dbReference>
<keyword evidence="2" id="KW-0732">Signal</keyword>
<feature type="region of interest" description="Disordered" evidence="1">
    <location>
        <begin position="23"/>
        <end position="44"/>
    </location>
</feature>
<gene>
    <name evidence="3" type="ORF">H8R94_06765</name>
</gene>